<keyword evidence="1 3" id="KW-0808">Transferase</keyword>
<evidence type="ECO:0000256" key="4">
    <source>
        <dbReference type="RuleBase" id="RU004046"/>
    </source>
</evidence>
<evidence type="ECO:0000256" key="2">
    <source>
        <dbReference type="ARBA" id="ARBA00022777"/>
    </source>
</evidence>
<feature type="binding site" evidence="3">
    <location>
        <begin position="14"/>
        <end position="19"/>
    </location>
    <ligand>
        <name>ATP</name>
        <dbReference type="ChEBI" id="CHEBI:30616"/>
    </ligand>
</feature>
<evidence type="ECO:0000256" key="1">
    <source>
        <dbReference type="ARBA" id="ARBA00022679"/>
    </source>
</evidence>
<dbReference type="NCBIfam" id="NF009073">
    <property type="entry name" value="PRK12408.1"/>
    <property type="match status" value="1"/>
</dbReference>
<dbReference type="InterPro" id="IPR050201">
    <property type="entry name" value="Bacterial_glucokinase"/>
</dbReference>
<evidence type="ECO:0000313" key="5">
    <source>
        <dbReference type="EMBL" id="MDL5033495.1"/>
    </source>
</evidence>
<comment type="similarity">
    <text evidence="3 4">Belongs to the bacterial glucokinase family.</text>
</comment>
<keyword evidence="6" id="KW-1185">Reference proteome</keyword>
<dbReference type="InterPro" id="IPR003836">
    <property type="entry name" value="Glucokinase"/>
</dbReference>
<reference evidence="5 6" key="1">
    <citation type="submission" date="2023-06" db="EMBL/GenBank/DDBJ databases">
        <title>Pelomonas sp. APW6 16S ribosomal RNA gene genome sequencing and assembly.</title>
        <authorList>
            <person name="Woo H."/>
        </authorList>
    </citation>
    <scope>NUCLEOTIDE SEQUENCE [LARGE SCALE GENOMIC DNA]</scope>
    <source>
        <strain evidence="5 6">APW6</strain>
    </source>
</reference>
<accession>A0ABT7LP51</accession>
<evidence type="ECO:0000313" key="6">
    <source>
        <dbReference type="Proteomes" id="UP001238603"/>
    </source>
</evidence>
<protein>
    <recommendedName>
        <fullName evidence="3">Glucokinase</fullName>
        <ecNumber evidence="3">2.7.1.2</ecNumber>
    </recommendedName>
    <alternativeName>
        <fullName evidence="3">Glucose kinase</fullName>
    </alternativeName>
</protein>
<dbReference type="PANTHER" id="PTHR47690">
    <property type="entry name" value="GLUCOKINASE"/>
    <property type="match status" value="1"/>
</dbReference>
<dbReference type="SUPFAM" id="SSF53067">
    <property type="entry name" value="Actin-like ATPase domain"/>
    <property type="match status" value="1"/>
</dbReference>
<proteinExistence type="inferred from homology"/>
<dbReference type="NCBIfam" id="TIGR00749">
    <property type="entry name" value="glk"/>
    <property type="match status" value="1"/>
</dbReference>
<dbReference type="PANTHER" id="PTHR47690:SF1">
    <property type="entry name" value="GLUCOKINASE"/>
    <property type="match status" value="1"/>
</dbReference>
<dbReference type="Gene3D" id="3.40.367.20">
    <property type="match status" value="1"/>
</dbReference>
<dbReference type="Pfam" id="PF02685">
    <property type="entry name" value="Glucokinase"/>
    <property type="match status" value="1"/>
</dbReference>
<dbReference type="Gene3D" id="3.30.420.40">
    <property type="match status" value="1"/>
</dbReference>
<dbReference type="RefSeq" id="WP_285983567.1">
    <property type="nucleotide sequence ID" value="NZ_JASVDS010000004.1"/>
</dbReference>
<keyword evidence="3" id="KW-0067">ATP-binding</keyword>
<dbReference type="EC" id="2.7.1.2" evidence="3"/>
<gene>
    <name evidence="3 5" type="primary">glk</name>
    <name evidence="5" type="ORF">QRD43_16395</name>
</gene>
<organism evidence="5 6">
    <name type="scientific">Roseateles subflavus</name>
    <dbReference type="NCBI Taxonomy" id="3053353"/>
    <lineage>
        <taxon>Bacteria</taxon>
        <taxon>Pseudomonadati</taxon>
        <taxon>Pseudomonadota</taxon>
        <taxon>Betaproteobacteria</taxon>
        <taxon>Burkholderiales</taxon>
        <taxon>Sphaerotilaceae</taxon>
        <taxon>Roseateles</taxon>
    </lineage>
</organism>
<evidence type="ECO:0000256" key="3">
    <source>
        <dbReference type="HAMAP-Rule" id="MF_00524"/>
    </source>
</evidence>
<sequence>MTQQSLQDRPRLVGDIGGTNARFAWQAHARAPLECVETLPCQDYPQLQQAVEAYLARIARPHPEQAALGLANPVTGDWIQMTNNHWSFSTEQLRQALHLRTLAIYNDFSALALALPSLRADELLHLGGGPALPEAARALIGPGTGLGVSGLLPQAGGGWQALASEGGHATLCASTEREWRVLAQLQHRFGHASAERVVSGPGLVWTYEALCALDDAPVRFTEPPALTDAALLGHDAHAKEALALFFGFLGAMAGNLALTLGARGGVYLGGGVLPRLSQALQQSTFMERFLAKGRMRPLLETMPVYLITAEESPALRGMAQALA</sequence>
<comment type="subcellular location">
    <subcellularLocation>
        <location evidence="3">Cytoplasm</location>
    </subcellularLocation>
</comment>
<comment type="catalytic activity">
    <reaction evidence="3">
        <text>D-glucose + ATP = D-glucose 6-phosphate + ADP + H(+)</text>
        <dbReference type="Rhea" id="RHEA:17825"/>
        <dbReference type="ChEBI" id="CHEBI:4167"/>
        <dbReference type="ChEBI" id="CHEBI:15378"/>
        <dbReference type="ChEBI" id="CHEBI:30616"/>
        <dbReference type="ChEBI" id="CHEBI:61548"/>
        <dbReference type="ChEBI" id="CHEBI:456216"/>
        <dbReference type="EC" id="2.7.1.2"/>
    </reaction>
</comment>
<comment type="caution">
    <text evidence="5">The sequence shown here is derived from an EMBL/GenBank/DDBJ whole genome shotgun (WGS) entry which is preliminary data.</text>
</comment>
<keyword evidence="2 3" id="KW-0418">Kinase</keyword>
<dbReference type="EMBL" id="JASVDS010000004">
    <property type="protein sequence ID" value="MDL5033495.1"/>
    <property type="molecule type" value="Genomic_DNA"/>
</dbReference>
<dbReference type="Proteomes" id="UP001238603">
    <property type="component" value="Unassembled WGS sequence"/>
</dbReference>
<dbReference type="CDD" id="cd24008">
    <property type="entry name" value="ASKHA_NBD_GLK"/>
    <property type="match status" value="1"/>
</dbReference>
<dbReference type="GO" id="GO:0004340">
    <property type="term" value="F:glucokinase activity"/>
    <property type="evidence" value="ECO:0007669"/>
    <property type="project" value="UniProtKB-EC"/>
</dbReference>
<keyword evidence="3" id="KW-0324">Glycolysis</keyword>
<keyword evidence="3" id="KW-0963">Cytoplasm</keyword>
<keyword evidence="3" id="KW-0547">Nucleotide-binding</keyword>
<dbReference type="InterPro" id="IPR043129">
    <property type="entry name" value="ATPase_NBD"/>
</dbReference>
<dbReference type="HAMAP" id="MF_00524">
    <property type="entry name" value="Glucokinase"/>
    <property type="match status" value="1"/>
</dbReference>
<name>A0ABT7LP51_9BURK</name>